<evidence type="ECO:0000256" key="1">
    <source>
        <dbReference type="SAM" id="Phobius"/>
    </source>
</evidence>
<organism evidence="2 3">
    <name type="scientific">Dethiosulfatarculus sandiegensis</name>
    <dbReference type="NCBI Taxonomy" id="1429043"/>
    <lineage>
        <taxon>Bacteria</taxon>
        <taxon>Pseudomonadati</taxon>
        <taxon>Thermodesulfobacteriota</taxon>
        <taxon>Desulfarculia</taxon>
        <taxon>Desulfarculales</taxon>
        <taxon>Desulfarculaceae</taxon>
        <taxon>Dethiosulfatarculus</taxon>
    </lineage>
</organism>
<accession>A0A0D2G8K9</accession>
<gene>
    <name evidence="2" type="ORF">X474_26160</name>
</gene>
<proteinExistence type="predicted"/>
<dbReference type="EMBL" id="AZAC01000067">
    <property type="protein sequence ID" value="KIX11267.1"/>
    <property type="molecule type" value="Genomic_DNA"/>
</dbReference>
<evidence type="ECO:0000313" key="2">
    <source>
        <dbReference type="EMBL" id="KIX11267.1"/>
    </source>
</evidence>
<dbReference type="InParanoid" id="A0A0D2G8K9"/>
<evidence type="ECO:0000313" key="3">
    <source>
        <dbReference type="Proteomes" id="UP000032233"/>
    </source>
</evidence>
<keyword evidence="1" id="KW-0472">Membrane</keyword>
<keyword evidence="3" id="KW-1185">Reference proteome</keyword>
<protein>
    <submittedName>
        <fullName evidence="2">Uncharacterized protein</fullName>
    </submittedName>
</protein>
<dbReference type="Proteomes" id="UP000032233">
    <property type="component" value="Unassembled WGS sequence"/>
</dbReference>
<dbReference type="AlphaFoldDB" id="A0A0D2G8K9"/>
<keyword evidence="1" id="KW-1133">Transmembrane helix</keyword>
<sequence>MPIHYRQAVSVIIFFITVMANLTSLIKIIKSAYFQWTMGKTGHRRQAR</sequence>
<name>A0A0D2G8K9_9BACT</name>
<feature type="transmembrane region" description="Helical" evidence="1">
    <location>
        <begin position="6"/>
        <end position="29"/>
    </location>
</feature>
<keyword evidence="1" id="KW-0812">Transmembrane</keyword>
<reference evidence="2 3" key="1">
    <citation type="submission" date="2013-11" db="EMBL/GenBank/DDBJ databases">
        <title>Metagenomic analysis of a methanogenic consortium involved in long chain n-alkane degradation.</title>
        <authorList>
            <person name="Davidova I.A."/>
            <person name="Callaghan A.V."/>
            <person name="Wawrik B."/>
            <person name="Pruitt S."/>
            <person name="Marks C."/>
            <person name="Duncan K.E."/>
            <person name="Suflita J.M."/>
        </authorList>
    </citation>
    <scope>NUCLEOTIDE SEQUENCE [LARGE SCALE GENOMIC DNA]</scope>
    <source>
        <strain evidence="2 3">SPR</strain>
    </source>
</reference>
<dbReference type="STRING" id="1429043.X474_26160"/>
<comment type="caution">
    <text evidence="2">The sequence shown here is derived from an EMBL/GenBank/DDBJ whole genome shotgun (WGS) entry which is preliminary data.</text>
</comment>